<dbReference type="EMBL" id="AZIL01000436">
    <property type="protein sequence ID" value="EWM27473.1"/>
    <property type="molecule type" value="Genomic_DNA"/>
</dbReference>
<sequence length="71" mass="7962">MRKVRQAVAREEVGSGGGRIEGLEESFVHVCVRMTSNAEVRGRKKILVDTFCSKGQDGRRLTYENCTSKDE</sequence>
<gene>
    <name evidence="1" type="ORF">Naga_100174g12</name>
</gene>
<evidence type="ECO:0000313" key="1">
    <source>
        <dbReference type="EMBL" id="EWM27473.1"/>
    </source>
</evidence>
<evidence type="ECO:0000313" key="2">
    <source>
        <dbReference type="Proteomes" id="UP000019335"/>
    </source>
</evidence>
<dbReference type="Proteomes" id="UP000019335">
    <property type="component" value="Chromosome 6"/>
</dbReference>
<organism evidence="1 2">
    <name type="scientific">Nannochloropsis gaditana</name>
    <dbReference type="NCBI Taxonomy" id="72520"/>
    <lineage>
        <taxon>Eukaryota</taxon>
        <taxon>Sar</taxon>
        <taxon>Stramenopiles</taxon>
        <taxon>Ochrophyta</taxon>
        <taxon>Eustigmatophyceae</taxon>
        <taxon>Eustigmatales</taxon>
        <taxon>Monodopsidaceae</taxon>
        <taxon>Nannochloropsis</taxon>
    </lineage>
</organism>
<reference evidence="1 2" key="1">
    <citation type="journal article" date="2014" name="Mol. Plant">
        <title>Chromosome Scale Genome Assembly and Transcriptome Profiling of Nannochloropsis gaditana in Nitrogen Depletion.</title>
        <authorList>
            <person name="Corteggiani Carpinelli E."/>
            <person name="Telatin A."/>
            <person name="Vitulo N."/>
            <person name="Forcato C."/>
            <person name="D'Angelo M."/>
            <person name="Schiavon R."/>
            <person name="Vezzi A."/>
            <person name="Giacometti G.M."/>
            <person name="Morosinotto T."/>
            <person name="Valle G."/>
        </authorList>
    </citation>
    <scope>NUCLEOTIDE SEQUENCE [LARGE SCALE GENOMIC DNA]</scope>
    <source>
        <strain evidence="1 2">B-31</strain>
    </source>
</reference>
<protein>
    <submittedName>
        <fullName evidence="1">Uncharacterized protein</fullName>
    </submittedName>
</protein>
<keyword evidence="2" id="KW-1185">Reference proteome</keyword>
<proteinExistence type="predicted"/>
<name>W7TVF2_9STRA</name>
<accession>W7TVF2</accession>
<comment type="caution">
    <text evidence="1">The sequence shown here is derived from an EMBL/GenBank/DDBJ whole genome shotgun (WGS) entry which is preliminary data.</text>
</comment>
<dbReference type="AlphaFoldDB" id="W7TVF2"/>